<evidence type="ECO:0000256" key="1">
    <source>
        <dbReference type="SAM" id="Phobius"/>
    </source>
</evidence>
<dbReference type="EMBL" id="FMCR01000006">
    <property type="protein sequence ID" value="SCF31314.1"/>
    <property type="molecule type" value="Genomic_DNA"/>
</dbReference>
<evidence type="ECO:0000313" key="2">
    <source>
        <dbReference type="EMBL" id="RAO01146.1"/>
    </source>
</evidence>
<accession>A0A1C4ZEK7</accession>
<gene>
    <name evidence="3" type="ORF">GA0070561_5222</name>
    <name evidence="2" type="ORF">GAR05_02009</name>
</gene>
<dbReference type="EMBL" id="PXXW01000016">
    <property type="protein sequence ID" value="RAO01146.1"/>
    <property type="molecule type" value="Genomic_DNA"/>
</dbReference>
<protein>
    <recommendedName>
        <fullName evidence="6">PH domain-containing protein</fullName>
    </recommendedName>
</protein>
<proteinExistence type="predicted"/>
<evidence type="ECO:0000313" key="4">
    <source>
        <dbReference type="Proteomes" id="UP000198864"/>
    </source>
</evidence>
<keyword evidence="1" id="KW-0812">Transmembrane</keyword>
<keyword evidence="5" id="KW-1185">Reference proteome</keyword>
<sequence>MVTGMIDKLAAATVRHRHVVLALGLLLVGVNAAASGPASIVGQRLLILGSLAALILAIVVMGVRPACLVVQPQIPAFATPGPAWTVFFALGYLGPASTRIDALARSTRQGTLSAFDVVFDVLWVGLAALVVAWAWRGHGVRLHPYGVRLTWALGSRTVPWEALLVPQIPSAADRRLWLGMRITEPQLVRRRGIPQSRGATRRDNIDAGFLAAVIGHYVAHPEHRAAIGSEAEYARLLAALPGRG</sequence>
<organism evidence="3 4">
    <name type="scientific">Micromonospora saelicesensis</name>
    <dbReference type="NCBI Taxonomy" id="285676"/>
    <lineage>
        <taxon>Bacteria</taxon>
        <taxon>Bacillati</taxon>
        <taxon>Actinomycetota</taxon>
        <taxon>Actinomycetes</taxon>
        <taxon>Micromonosporales</taxon>
        <taxon>Micromonosporaceae</taxon>
        <taxon>Micromonospora</taxon>
    </lineage>
</organism>
<reference evidence="2 5" key="2">
    <citation type="submission" date="2018-03" db="EMBL/GenBank/DDBJ databases">
        <title>Genomic framework for the identification of Micromonospora saelicesensis and Micromonospora noduli.</title>
        <authorList>
            <person name="Riesco R."/>
            <person name="Trujillo M.E."/>
        </authorList>
    </citation>
    <scope>NUCLEOTIDE SEQUENCE [LARGE SCALE GENOMIC DNA]</scope>
    <source>
        <strain evidence="2 5">GAR05</strain>
    </source>
</reference>
<evidence type="ECO:0008006" key="6">
    <source>
        <dbReference type="Google" id="ProtNLM"/>
    </source>
</evidence>
<reference evidence="3 4" key="1">
    <citation type="submission" date="2016-06" db="EMBL/GenBank/DDBJ databases">
        <authorList>
            <person name="Kjaerup R.B."/>
            <person name="Dalgaard T.S."/>
            <person name="Juul-Madsen H.R."/>
        </authorList>
    </citation>
    <scope>NUCLEOTIDE SEQUENCE [LARGE SCALE GENOMIC DNA]</scope>
    <source>
        <strain evidence="3 4">DSM 44871</strain>
    </source>
</reference>
<evidence type="ECO:0000313" key="3">
    <source>
        <dbReference type="EMBL" id="SCF31314.1"/>
    </source>
</evidence>
<feature type="transmembrane region" description="Helical" evidence="1">
    <location>
        <begin position="114"/>
        <end position="135"/>
    </location>
</feature>
<dbReference type="AlphaFoldDB" id="A0A1C4ZEK7"/>
<feature type="transmembrane region" description="Helical" evidence="1">
    <location>
        <begin position="75"/>
        <end position="94"/>
    </location>
</feature>
<keyword evidence="1" id="KW-1133">Transmembrane helix</keyword>
<keyword evidence="1" id="KW-0472">Membrane</keyword>
<dbReference type="Proteomes" id="UP000249334">
    <property type="component" value="Unassembled WGS sequence"/>
</dbReference>
<feature type="transmembrane region" description="Helical" evidence="1">
    <location>
        <begin position="45"/>
        <end position="63"/>
    </location>
</feature>
<dbReference type="Proteomes" id="UP000198864">
    <property type="component" value="Unassembled WGS sequence"/>
</dbReference>
<name>A0A1C4ZEK7_9ACTN</name>
<evidence type="ECO:0000313" key="5">
    <source>
        <dbReference type="Proteomes" id="UP000249334"/>
    </source>
</evidence>